<evidence type="ECO:0000259" key="2">
    <source>
        <dbReference type="PROSITE" id="PS50234"/>
    </source>
</evidence>
<proteinExistence type="predicted"/>
<sequence>MARRREINPFGLTFLDAMTCGLGAVVLLYLIINAAVTQHKETVSEDLRAETNRLEKEVLEGQIYLVELRNSLRRIKERRTVTQGLSRRLLEDLTRIEEELATHADSTLARRDHVNKLKTDLKTLEEEAKRLAASVESEEPPGKRVRAFLGDGERQYLTGLKLGGKRILILVDASASMLDQTVVNILRRRNMTPEKRRAAPKWQRAVKTVDWLSTQLPRDARFQIMTFSDKAGPLLSASAGHWLDAADPKVLAETIDQLKQTIPEGGTSLHQAFFAARSMSPRPDNIILLTDGLPTRALKPTKKTTVSSKERLKIFNQAIRELPSGVPVNVILYPMEGDPMAASAFWKLAIGTRGSFMCPSGDWP</sequence>
<name>A0A8A4TUJ4_SULCO</name>
<keyword evidence="1" id="KW-0472">Membrane</keyword>
<keyword evidence="1" id="KW-0812">Transmembrane</keyword>
<dbReference type="SMART" id="SM00327">
    <property type="entry name" value="VWA"/>
    <property type="match status" value="1"/>
</dbReference>
<feature type="transmembrane region" description="Helical" evidence="1">
    <location>
        <begin position="12"/>
        <end position="32"/>
    </location>
</feature>
<dbReference type="InterPro" id="IPR036465">
    <property type="entry name" value="vWFA_dom_sf"/>
</dbReference>
<dbReference type="CDD" id="cd00198">
    <property type="entry name" value="vWFA"/>
    <property type="match status" value="1"/>
</dbReference>
<dbReference type="AlphaFoldDB" id="A0A8A4TUJ4"/>
<dbReference type="SUPFAM" id="SSF53300">
    <property type="entry name" value="vWA-like"/>
    <property type="match status" value="1"/>
</dbReference>
<protein>
    <submittedName>
        <fullName evidence="3">VWA domain-containing protein</fullName>
    </submittedName>
</protein>
<evidence type="ECO:0000256" key="1">
    <source>
        <dbReference type="SAM" id="Phobius"/>
    </source>
</evidence>
<accession>A0A8A4TUJ4</accession>
<dbReference type="PROSITE" id="PS50234">
    <property type="entry name" value="VWFA"/>
    <property type="match status" value="1"/>
</dbReference>
<dbReference type="Proteomes" id="UP000663929">
    <property type="component" value="Chromosome"/>
</dbReference>
<dbReference type="RefSeq" id="WP_237382905.1">
    <property type="nucleotide sequence ID" value="NZ_CP071793.1"/>
</dbReference>
<dbReference type="InterPro" id="IPR002035">
    <property type="entry name" value="VWF_A"/>
</dbReference>
<organism evidence="3 4">
    <name type="scientific">Sulfidibacter corallicola</name>
    <dbReference type="NCBI Taxonomy" id="2818388"/>
    <lineage>
        <taxon>Bacteria</taxon>
        <taxon>Pseudomonadati</taxon>
        <taxon>Acidobacteriota</taxon>
        <taxon>Holophagae</taxon>
        <taxon>Acanthopleuribacterales</taxon>
        <taxon>Acanthopleuribacteraceae</taxon>
        <taxon>Sulfidibacter</taxon>
    </lineage>
</organism>
<gene>
    <name evidence="3" type="ORF">J3U87_10035</name>
</gene>
<keyword evidence="4" id="KW-1185">Reference proteome</keyword>
<evidence type="ECO:0000313" key="3">
    <source>
        <dbReference type="EMBL" id="QTD52804.1"/>
    </source>
</evidence>
<dbReference type="KEGG" id="scor:J3U87_10035"/>
<dbReference type="EMBL" id="CP071793">
    <property type="protein sequence ID" value="QTD52804.1"/>
    <property type="molecule type" value="Genomic_DNA"/>
</dbReference>
<dbReference type="Gene3D" id="3.40.50.410">
    <property type="entry name" value="von Willebrand factor, type A domain"/>
    <property type="match status" value="1"/>
</dbReference>
<dbReference type="Pfam" id="PF13519">
    <property type="entry name" value="VWA_2"/>
    <property type="match status" value="1"/>
</dbReference>
<feature type="domain" description="VWFA" evidence="2">
    <location>
        <begin position="166"/>
        <end position="331"/>
    </location>
</feature>
<reference evidence="3" key="1">
    <citation type="submission" date="2021-03" db="EMBL/GenBank/DDBJ databases">
        <title>Acanthopleuribacteraceae sp. M133.</title>
        <authorList>
            <person name="Wang G."/>
        </authorList>
    </citation>
    <scope>NUCLEOTIDE SEQUENCE</scope>
    <source>
        <strain evidence="3">M133</strain>
    </source>
</reference>
<keyword evidence="1" id="KW-1133">Transmembrane helix</keyword>
<evidence type="ECO:0000313" key="4">
    <source>
        <dbReference type="Proteomes" id="UP000663929"/>
    </source>
</evidence>